<evidence type="ECO:0000256" key="8">
    <source>
        <dbReference type="ARBA" id="ARBA00022837"/>
    </source>
</evidence>
<evidence type="ECO:0000256" key="6">
    <source>
        <dbReference type="ARBA" id="ARBA00022692"/>
    </source>
</evidence>
<evidence type="ECO:0000256" key="14">
    <source>
        <dbReference type="ARBA" id="ARBA00023303"/>
    </source>
</evidence>
<evidence type="ECO:0000256" key="3">
    <source>
        <dbReference type="ARBA" id="ARBA00022553"/>
    </source>
</evidence>
<dbReference type="FunFam" id="1.20.120.350:FF:000009">
    <property type="entry name" value="Voltage-dependent T-type calcium channel subunit alpha"/>
    <property type="match status" value="1"/>
</dbReference>
<feature type="transmembrane region" description="Helical" evidence="19">
    <location>
        <begin position="595"/>
        <end position="618"/>
    </location>
</feature>
<feature type="transmembrane region" description="Helical" evidence="19">
    <location>
        <begin position="1240"/>
        <end position="1263"/>
    </location>
</feature>
<feature type="transmembrane region" description="Helical" evidence="19">
    <location>
        <begin position="1013"/>
        <end position="1035"/>
    </location>
</feature>
<feature type="compositionally biased region" description="Basic and acidic residues" evidence="18">
    <location>
        <begin position="406"/>
        <end position="428"/>
    </location>
</feature>
<keyword evidence="11" id="KW-0406">Ion transport</keyword>
<feature type="transmembrane region" description="Helical" evidence="19">
    <location>
        <begin position="95"/>
        <end position="119"/>
    </location>
</feature>
<keyword evidence="4 16" id="KW-0109">Calcium transport</keyword>
<comment type="similarity">
    <text evidence="16">Belongs to the calcium channel alpha-1 subunit (TC 1.A.1.11) family.</text>
</comment>
<evidence type="ECO:0000256" key="5">
    <source>
        <dbReference type="ARBA" id="ARBA00022673"/>
    </source>
</evidence>
<dbReference type="InterPro" id="IPR002048">
    <property type="entry name" value="EF_hand_dom"/>
</dbReference>
<feature type="binding site" evidence="15">
    <location>
        <position position="1097"/>
    </location>
    <ligand>
        <name>Ca(2+)</name>
        <dbReference type="ChEBI" id="CHEBI:29108"/>
    </ligand>
</feature>
<feature type="transmembrane region" description="Helical" evidence="19">
    <location>
        <begin position="175"/>
        <end position="205"/>
    </location>
</feature>
<dbReference type="InterPro" id="IPR002077">
    <property type="entry name" value="VDCCAlpha1"/>
</dbReference>
<evidence type="ECO:0000256" key="1">
    <source>
        <dbReference type="ARBA" id="ARBA00004141"/>
    </source>
</evidence>
<dbReference type="Gene3D" id="1.10.238.10">
    <property type="entry name" value="EF-hand"/>
    <property type="match status" value="1"/>
</dbReference>
<evidence type="ECO:0000256" key="7">
    <source>
        <dbReference type="ARBA" id="ARBA00022737"/>
    </source>
</evidence>
<keyword evidence="6 19" id="KW-0812">Transmembrane</keyword>
<dbReference type="FunFam" id="1.10.287.70:FF:000117">
    <property type="entry name" value="Voltage-gated Ca2+ channel, alpha subunit"/>
    <property type="match status" value="1"/>
</dbReference>
<keyword evidence="7" id="KW-0677">Repeat</keyword>
<feature type="compositionally biased region" description="Basic and acidic residues" evidence="18">
    <location>
        <begin position="1731"/>
        <end position="1743"/>
    </location>
</feature>
<name>A0A078B0Y7_STYLE</name>
<feature type="transmembrane region" description="Helical" evidence="19">
    <location>
        <begin position="1123"/>
        <end position="1148"/>
    </location>
</feature>
<keyword evidence="8 15" id="KW-0106">Calcium</keyword>
<dbReference type="GO" id="GO:0008331">
    <property type="term" value="F:high voltage-gated calcium channel activity"/>
    <property type="evidence" value="ECO:0007669"/>
    <property type="project" value="TreeGrafter"/>
</dbReference>
<feature type="compositionally biased region" description="Basic and acidic residues" evidence="18">
    <location>
        <begin position="1786"/>
        <end position="1800"/>
    </location>
</feature>
<dbReference type="InterPro" id="IPR027359">
    <property type="entry name" value="Volt_channel_dom_sf"/>
</dbReference>
<dbReference type="PRINTS" id="PR00167">
    <property type="entry name" value="CACHANNEL"/>
</dbReference>
<keyword evidence="14" id="KW-0407">Ion channel</keyword>
<evidence type="ECO:0000256" key="2">
    <source>
        <dbReference type="ARBA" id="ARBA00022448"/>
    </source>
</evidence>
<evidence type="ECO:0000256" key="4">
    <source>
        <dbReference type="ARBA" id="ARBA00022568"/>
    </source>
</evidence>
<keyword evidence="22" id="KW-1185">Reference proteome</keyword>
<dbReference type="EMBL" id="CCKQ01016351">
    <property type="protein sequence ID" value="CDW88224.1"/>
    <property type="molecule type" value="Genomic_DNA"/>
</dbReference>
<evidence type="ECO:0000256" key="16">
    <source>
        <dbReference type="RuleBase" id="RU003808"/>
    </source>
</evidence>
<evidence type="ECO:0000256" key="15">
    <source>
        <dbReference type="PIRSR" id="PIRSR602077-1"/>
    </source>
</evidence>
<feature type="transmembrane region" description="Helical" evidence="19">
    <location>
        <begin position="309"/>
        <end position="335"/>
    </location>
</feature>
<dbReference type="Pfam" id="PF00520">
    <property type="entry name" value="Ion_trans"/>
    <property type="match status" value="4"/>
</dbReference>
<dbReference type="Gene3D" id="1.10.287.70">
    <property type="match status" value="4"/>
</dbReference>
<feature type="binding site" evidence="15">
    <location>
        <position position="295"/>
    </location>
    <ligand>
        <name>Ca(2+)</name>
        <dbReference type="ChEBI" id="CHEBI:29108"/>
    </ligand>
</feature>
<feature type="region of interest" description="Disordered" evidence="18">
    <location>
        <begin position="406"/>
        <end position="430"/>
    </location>
</feature>
<dbReference type="PANTHER" id="PTHR45628">
    <property type="entry name" value="VOLTAGE-DEPENDENT CALCIUM CHANNEL TYPE A SUBUNIT ALPHA-1"/>
    <property type="match status" value="1"/>
</dbReference>
<keyword evidence="13" id="KW-0325">Glycoprotein</keyword>
<feature type="transmembrane region" description="Helical" evidence="19">
    <location>
        <begin position="952"/>
        <end position="970"/>
    </location>
</feature>
<dbReference type="GO" id="GO:0005891">
    <property type="term" value="C:voltage-gated calcium channel complex"/>
    <property type="evidence" value="ECO:0007669"/>
    <property type="project" value="InterPro"/>
</dbReference>
<feature type="transmembrane region" description="Helical" evidence="19">
    <location>
        <begin position="1275"/>
        <end position="1302"/>
    </location>
</feature>
<feature type="transmembrane region" description="Helical" evidence="19">
    <location>
        <begin position="883"/>
        <end position="901"/>
    </location>
</feature>
<feature type="compositionally biased region" description="Basic and acidic residues" evidence="18">
    <location>
        <begin position="1757"/>
        <end position="1777"/>
    </location>
</feature>
<gene>
    <name evidence="21" type="primary">Contig1359.g1491</name>
    <name evidence="21" type="ORF">STYLEM_17342</name>
</gene>
<evidence type="ECO:0000256" key="17">
    <source>
        <dbReference type="SAM" id="Coils"/>
    </source>
</evidence>
<keyword evidence="10 19" id="KW-1133">Transmembrane helix</keyword>
<feature type="domain" description="EF-hand" evidence="20">
    <location>
        <begin position="1473"/>
        <end position="1508"/>
    </location>
</feature>
<evidence type="ECO:0000256" key="18">
    <source>
        <dbReference type="SAM" id="MobiDB-lite"/>
    </source>
</evidence>
<feature type="transmembrane region" description="Helical" evidence="19">
    <location>
        <begin position="676"/>
        <end position="699"/>
    </location>
</feature>
<dbReference type="InterPro" id="IPR050599">
    <property type="entry name" value="VDCC_alpha-1_subunit"/>
</dbReference>
<feature type="transmembrane region" description="Helical" evidence="19">
    <location>
        <begin position="465"/>
        <end position="486"/>
    </location>
</feature>
<feature type="coiled-coil region" evidence="17">
    <location>
        <begin position="728"/>
        <end position="755"/>
    </location>
</feature>
<keyword evidence="9 16" id="KW-0851">Voltage-gated channel</keyword>
<evidence type="ECO:0000256" key="12">
    <source>
        <dbReference type="ARBA" id="ARBA00023136"/>
    </source>
</evidence>
<dbReference type="PANTHER" id="PTHR45628:SF7">
    <property type="entry name" value="VOLTAGE-DEPENDENT CALCIUM CHANNEL TYPE A SUBUNIT ALPHA-1"/>
    <property type="match status" value="1"/>
</dbReference>
<feature type="transmembrane region" description="Helical" evidence="19">
    <location>
        <begin position="1210"/>
        <end position="1228"/>
    </location>
</feature>
<comment type="subcellular location">
    <subcellularLocation>
        <location evidence="1 16">Membrane</location>
        <topology evidence="1 16">Multi-pass membrane protein</topology>
    </subcellularLocation>
</comment>
<evidence type="ECO:0000256" key="13">
    <source>
        <dbReference type="ARBA" id="ARBA00023180"/>
    </source>
</evidence>
<evidence type="ECO:0000256" key="19">
    <source>
        <dbReference type="SAM" id="Phobius"/>
    </source>
</evidence>
<protein>
    <submittedName>
        <fullName evidence="21">Voltage-gated ion channel superfamily</fullName>
    </submittedName>
</protein>
<accession>A0A078B0Y7</accession>
<feature type="region of interest" description="Disordered" evidence="18">
    <location>
        <begin position="1731"/>
        <end position="1832"/>
    </location>
</feature>
<feature type="compositionally biased region" description="Polar residues" evidence="18">
    <location>
        <begin position="1668"/>
        <end position="1686"/>
    </location>
</feature>
<feature type="transmembrane region" description="Helical" evidence="19">
    <location>
        <begin position="1322"/>
        <end position="1348"/>
    </location>
</feature>
<feature type="transmembrane region" description="Helical" evidence="19">
    <location>
        <begin position="131"/>
        <end position="154"/>
    </location>
</feature>
<feature type="transmembrane region" description="Helical" evidence="19">
    <location>
        <begin position="1433"/>
        <end position="1456"/>
    </location>
</feature>
<evidence type="ECO:0000313" key="22">
    <source>
        <dbReference type="Proteomes" id="UP000039865"/>
    </source>
</evidence>
<feature type="transmembrane region" description="Helical" evidence="19">
    <location>
        <begin position="498"/>
        <end position="518"/>
    </location>
</feature>
<dbReference type="GO" id="GO:0005509">
    <property type="term" value="F:calcium ion binding"/>
    <property type="evidence" value="ECO:0007669"/>
    <property type="project" value="InterPro"/>
</dbReference>
<dbReference type="InterPro" id="IPR005821">
    <property type="entry name" value="Ion_trans_dom"/>
</dbReference>
<sequence>MKLRENSISQQGESLETKVSQIYVQNGKGSETNLQNGMEVNVLIQSDMAMSQQIKFSQPQPQVAPGNMINELKLRKVIIQVMTSNKTLKNKILDIFDIVFTVIYTGEAVLKIIGMGFVMHKHSYLRETWNILDFFVVLIGLISILPNIPNLKALRTLRVLRPLRSIKAVPSMKRLVGSLLMSIPQMLNVVLFLLFIFMIFSILGIQTFQGDQYFRCRLTPKPVSNTHWPIDFTQNRLCGGLYECNLGTYCGSLGQYGISVDYDNVTSSSLIYYNINNYDNIFYGLLSIFQCITMEGWTSQMYNYMDSSGIFACFYFPFLIIIGSFFLLNLFLAVIMKIFTEMDEKQKFIQEESQRKEQILLGKKQDGILQQLNFNQRKKGQKPKKPYFKSILQNYSKIQNKDQLNESFRKHEKSQSQDSMHIDNEQDNRQSNQDILDSSQIVLINQLRGKKKQDPIFLRICKHRVFQGIITLSIVMNTICLTLDGYPANQELSSKLDLMNLSFFGIFFFEMIIKFLGLGFKHYLRDKFNVFDGSIVILSVADVIINYTINKNASTSNGAISAFRAFRLLRIFKLAKQWQKFQELLRTIANSLKDISSFSILLFLFMFTYVLLGLEIFSNQVKFNDDGELDLENGKSPRINFDTFFEAFMTIFIVLTGENWDAIMYDFTRAKGPIAIFFFVTFVVIGQLILLNLFLAILLKNFDESSIVNRKEVGSQQKGLKDQIIDYFKKKLEDIRIAREKKNQLQKQKYEIEQKDDIKIEYFGKIQNQPEDEDALNGVNNKKTRLNDSLDVSHEIEAGDKNKISKALNIFSQKKNDLNLFSANNDDPLGFKKRRSIANVITAKLRQNMQEQGYGLCEGKALYFLGPMNKFRLKVARIVKWKYYDYMLLILIALQSVILALDNPINDPSGTLVQILYISDVFFTTLFILESFSKIITFGLFLNGPLSYLRNLWNFTDFSIVILSLMSLFYTNSNFNSIKAIRLLRVLKPLRIISKNQGLKIAVSALIMALPNILNVIIISFLFFLIFGIIGVNYFKGAFFYCYTTDTYPKNIVQNFDWLIMTKFDCLNYGGIWVNNDQNFDNIIQAIMTLYQVSTTEGWVSVMYNGIDSIGIDYQLKSYYSPWWALFFVFFIIVGNFFVLNLFVGVVISTFNREKEVLGKNFLLTPQQRQWLEQKKLCIKIQPKIKQLEKLQNPLRELIRQLVISRPFEIIILSAIILNTLVLMLSWYGQAQESIIILDYINYVFAGIFTIEALLKITGLGPINYFKERWNVFDFIVVAGTIGSILITLFTSVTLGAATTFIRAFRISRIFRLIKRARRLKIIFETFIVTIPALTNVGGLLVLFLYIYSILGVQIFATVKLQGELDENANFQTFGIAFLTLIRCSTGEAWNAIMIDSTRQKSAIFDCDDGDFDYDKYVANGSKTMGCGSDAGFIFFTSFFLVVPLIFLNLFIAIILQGFEDMNQKELIVIKEDQLEHFRDTWCKYDPQGTGFIRIQKMANFMLDLGEPLGWDDSYKDNIDMQDDFMEEMSINTYNQFKDYLFWDVLQSLTKILMVKQESDMKAKHKRIISDDQSEKNETEEQMDTYTLFEKRVQIRLELEFEMYDEQKNDVIAVQDIKKREYNVKKYLFNKQDDNLTSAHVKAGRKIYQALQRLKQTVRGRKSAARKISSNNNLRLQHNQSRLSESQRIIDDELQKMVINDRPANNQDDLSINELERILEEESILFNQHEEEKKSYDMTKADQRLQPQSNPQNYSQRLRDNKKEKKDELNDRERIEFDSEDSYLDDDMKQIFKTYDDSKPKRSGTNNNAKTDQNEQMRLVTKIDSSDTKFKI</sequence>
<keyword evidence="17" id="KW-0175">Coiled coil</keyword>
<reference evidence="21 22" key="1">
    <citation type="submission" date="2014-06" db="EMBL/GenBank/DDBJ databases">
        <authorList>
            <person name="Swart Estienne"/>
        </authorList>
    </citation>
    <scope>NUCLEOTIDE SEQUENCE [LARGE SCALE GENOMIC DNA]</scope>
    <source>
        <strain evidence="21 22">130c</strain>
    </source>
</reference>
<feature type="compositionally biased region" description="Polar residues" evidence="18">
    <location>
        <begin position="1803"/>
        <end position="1816"/>
    </location>
</feature>
<proteinExistence type="inferred from homology"/>
<feature type="region of interest" description="Disordered" evidence="18">
    <location>
        <begin position="1664"/>
        <end position="1686"/>
    </location>
</feature>
<dbReference type="InParanoid" id="A0A078B0Y7"/>
<keyword evidence="12 19" id="KW-0472">Membrane</keyword>
<feature type="compositionally biased region" description="Polar residues" evidence="18">
    <location>
        <begin position="1745"/>
        <end position="1756"/>
    </location>
</feature>
<evidence type="ECO:0000256" key="10">
    <source>
        <dbReference type="ARBA" id="ARBA00022989"/>
    </source>
</evidence>
<evidence type="ECO:0000256" key="11">
    <source>
        <dbReference type="ARBA" id="ARBA00023065"/>
    </source>
</evidence>
<dbReference type="SUPFAM" id="SSF81324">
    <property type="entry name" value="Voltage-gated potassium channels"/>
    <property type="match status" value="4"/>
</dbReference>
<keyword evidence="15" id="KW-0479">Metal-binding</keyword>
<dbReference type="OrthoDB" id="193091at2759"/>
<keyword evidence="5 16" id="KW-0107">Calcium channel</keyword>
<dbReference type="Proteomes" id="UP000039865">
    <property type="component" value="Unassembled WGS sequence"/>
</dbReference>
<dbReference type="GO" id="GO:0098703">
    <property type="term" value="P:calcium ion import across plasma membrane"/>
    <property type="evidence" value="ECO:0007669"/>
    <property type="project" value="TreeGrafter"/>
</dbReference>
<feature type="binding site" evidence="15">
    <location>
        <position position="658"/>
    </location>
    <ligand>
        <name>Ca(2+)</name>
        <dbReference type="ChEBI" id="CHEBI:29108"/>
    </ligand>
</feature>
<dbReference type="Gene3D" id="1.20.120.350">
    <property type="entry name" value="Voltage-gated potassium channels. Chain C"/>
    <property type="match status" value="4"/>
</dbReference>
<evidence type="ECO:0000259" key="20">
    <source>
        <dbReference type="PROSITE" id="PS50222"/>
    </source>
</evidence>
<organism evidence="21 22">
    <name type="scientific">Stylonychia lemnae</name>
    <name type="common">Ciliate</name>
    <dbReference type="NCBI Taxonomy" id="5949"/>
    <lineage>
        <taxon>Eukaryota</taxon>
        <taxon>Sar</taxon>
        <taxon>Alveolata</taxon>
        <taxon>Ciliophora</taxon>
        <taxon>Intramacronucleata</taxon>
        <taxon>Spirotrichea</taxon>
        <taxon>Stichotrichia</taxon>
        <taxon>Sporadotrichida</taxon>
        <taxon>Oxytrichidae</taxon>
        <taxon>Stylonychinae</taxon>
        <taxon>Stylonychia</taxon>
    </lineage>
</organism>
<keyword evidence="2" id="KW-0813">Transport</keyword>
<dbReference type="PROSITE" id="PS50222">
    <property type="entry name" value="EF_HAND_2"/>
    <property type="match status" value="1"/>
</dbReference>
<keyword evidence="3" id="KW-0597">Phosphoprotein</keyword>
<dbReference type="OMA" id="QFMASAI"/>
<feature type="transmembrane region" description="Helical" evidence="19">
    <location>
        <begin position="921"/>
        <end position="940"/>
    </location>
</feature>
<evidence type="ECO:0000256" key="9">
    <source>
        <dbReference type="ARBA" id="ARBA00022882"/>
    </source>
</evidence>
<evidence type="ECO:0000313" key="21">
    <source>
        <dbReference type="EMBL" id="CDW88224.1"/>
    </source>
</evidence>